<gene>
    <name evidence="1" type="ORF">Q8A70_15680</name>
</gene>
<protein>
    <submittedName>
        <fullName evidence="1">Uncharacterized protein</fullName>
    </submittedName>
</protein>
<dbReference type="Proteomes" id="UP001230156">
    <property type="component" value="Unassembled WGS sequence"/>
</dbReference>
<dbReference type="RefSeq" id="WP_379956790.1">
    <property type="nucleotide sequence ID" value="NZ_JAUYVI010000005.1"/>
</dbReference>
<comment type="caution">
    <text evidence="1">The sequence shown here is derived from an EMBL/GenBank/DDBJ whole genome shotgun (WGS) entry which is preliminary data.</text>
</comment>
<keyword evidence="2" id="KW-1185">Reference proteome</keyword>
<accession>A0ABU0YQT2</accession>
<evidence type="ECO:0000313" key="1">
    <source>
        <dbReference type="EMBL" id="MDQ7249128.1"/>
    </source>
</evidence>
<reference evidence="2" key="1">
    <citation type="submission" date="2023-08" db="EMBL/GenBank/DDBJ databases">
        <title>Rhodospirillaceae gen. nov., a novel taxon isolated from the Yangtze River Yuezi River estuary sludge.</title>
        <authorList>
            <person name="Ruan L."/>
        </authorList>
    </citation>
    <scope>NUCLEOTIDE SEQUENCE [LARGE SCALE GENOMIC DNA]</scope>
    <source>
        <strain evidence="2">R-7</strain>
    </source>
</reference>
<sequence>MSDPKQIPQSDQKEIAAAAEAFVAQAIKSALKPAPDGLNVFEALAQRPKPRG</sequence>
<proteinExistence type="predicted"/>
<name>A0ABU0YQT2_9PROT</name>
<evidence type="ECO:0000313" key="2">
    <source>
        <dbReference type="Proteomes" id="UP001230156"/>
    </source>
</evidence>
<organism evidence="1 2">
    <name type="scientific">Dongia sedimenti</name>
    <dbReference type="NCBI Taxonomy" id="3064282"/>
    <lineage>
        <taxon>Bacteria</taxon>
        <taxon>Pseudomonadati</taxon>
        <taxon>Pseudomonadota</taxon>
        <taxon>Alphaproteobacteria</taxon>
        <taxon>Rhodospirillales</taxon>
        <taxon>Dongiaceae</taxon>
        <taxon>Dongia</taxon>
    </lineage>
</organism>
<dbReference type="EMBL" id="JAUYVI010000005">
    <property type="protein sequence ID" value="MDQ7249128.1"/>
    <property type="molecule type" value="Genomic_DNA"/>
</dbReference>